<dbReference type="Proteomes" id="UP000316621">
    <property type="component" value="Chromosome 9"/>
</dbReference>
<gene>
    <name evidence="4" type="ORF">C5167_000082</name>
</gene>
<dbReference type="InterPro" id="IPR001220">
    <property type="entry name" value="Legume_lectin_dom"/>
</dbReference>
<dbReference type="Pfam" id="PF00139">
    <property type="entry name" value="Lectin_legB"/>
    <property type="match status" value="1"/>
</dbReference>
<evidence type="ECO:0000256" key="1">
    <source>
        <dbReference type="ARBA" id="ARBA00022734"/>
    </source>
</evidence>
<name>A0A4Y7KUS2_PAPSO</name>
<dbReference type="OMA" id="NEYHADL"/>
<evidence type="ECO:0000313" key="4">
    <source>
        <dbReference type="EMBL" id="RZC75918.1"/>
    </source>
</evidence>
<protein>
    <recommendedName>
        <fullName evidence="3">Legume lectin domain-containing protein</fullName>
    </recommendedName>
</protein>
<proteinExistence type="predicted"/>
<feature type="domain" description="Legume lectin" evidence="3">
    <location>
        <begin position="26"/>
        <end position="82"/>
    </location>
</feature>
<dbReference type="InterPro" id="IPR013320">
    <property type="entry name" value="ConA-like_dom_sf"/>
</dbReference>
<dbReference type="SUPFAM" id="SSF49899">
    <property type="entry name" value="Concanavalin A-like lectins/glucanases"/>
    <property type="match status" value="1"/>
</dbReference>
<keyword evidence="1" id="KW-0430">Lectin</keyword>
<dbReference type="Gene3D" id="2.60.120.200">
    <property type="match status" value="1"/>
</dbReference>
<dbReference type="EMBL" id="CM010723">
    <property type="protein sequence ID" value="RZC75918.1"/>
    <property type="molecule type" value="Genomic_DNA"/>
</dbReference>
<evidence type="ECO:0000259" key="3">
    <source>
        <dbReference type="Pfam" id="PF00139"/>
    </source>
</evidence>
<sequence length="115" mass="13333">MFLFKLLSCAWFFFLMVTFAASVADLGFQYNGFVDDQNLHRDGMEDTTPDGILWLTNTERKYAVGHCFYSNPDQFHSNSSSSSANEYHADLLKVWDPSYEKRSVSFMAKMQKMWA</sequence>
<keyword evidence="2" id="KW-0732">Signal</keyword>
<dbReference type="Gramene" id="RZC75918">
    <property type="protein sequence ID" value="RZC75918"/>
    <property type="gene ID" value="C5167_000082"/>
</dbReference>
<dbReference type="GO" id="GO:0030246">
    <property type="term" value="F:carbohydrate binding"/>
    <property type="evidence" value="ECO:0007669"/>
    <property type="project" value="UniProtKB-KW"/>
</dbReference>
<reference evidence="4 5" key="1">
    <citation type="journal article" date="2018" name="Science">
        <title>The opium poppy genome and morphinan production.</title>
        <authorList>
            <person name="Guo L."/>
            <person name="Winzer T."/>
            <person name="Yang X."/>
            <person name="Li Y."/>
            <person name="Ning Z."/>
            <person name="He Z."/>
            <person name="Teodor R."/>
            <person name="Lu Y."/>
            <person name="Bowser T.A."/>
            <person name="Graham I.A."/>
            <person name="Ye K."/>
        </authorList>
    </citation>
    <scope>NUCLEOTIDE SEQUENCE [LARGE SCALE GENOMIC DNA]</scope>
    <source>
        <strain evidence="5">cv. HN1</strain>
        <tissue evidence="4">Leaves</tissue>
    </source>
</reference>
<accession>A0A4Y7KUS2</accession>
<organism evidence="4 5">
    <name type="scientific">Papaver somniferum</name>
    <name type="common">Opium poppy</name>
    <dbReference type="NCBI Taxonomy" id="3469"/>
    <lineage>
        <taxon>Eukaryota</taxon>
        <taxon>Viridiplantae</taxon>
        <taxon>Streptophyta</taxon>
        <taxon>Embryophyta</taxon>
        <taxon>Tracheophyta</taxon>
        <taxon>Spermatophyta</taxon>
        <taxon>Magnoliopsida</taxon>
        <taxon>Ranunculales</taxon>
        <taxon>Papaveraceae</taxon>
        <taxon>Papaveroideae</taxon>
        <taxon>Papaver</taxon>
    </lineage>
</organism>
<evidence type="ECO:0000256" key="2">
    <source>
        <dbReference type="SAM" id="SignalP"/>
    </source>
</evidence>
<evidence type="ECO:0000313" key="5">
    <source>
        <dbReference type="Proteomes" id="UP000316621"/>
    </source>
</evidence>
<feature type="signal peptide" evidence="2">
    <location>
        <begin position="1"/>
        <end position="20"/>
    </location>
</feature>
<keyword evidence="5" id="KW-1185">Reference proteome</keyword>
<dbReference type="AlphaFoldDB" id="A0A4Y7KUS2"/>
<feature type="chain" id="PRO_5021210268" description="Legume lectin domain-containing protein" evidence="2">
    <location>
        <begin position="21"/>
        <end position="115"/>
    </location>
</feature>